<protein>
    <submittedName>
        <fullName evidence="14">Sodium/hydrogen exchanger 3</fullName>
    </submittedName>
</protein>
<feature type="transmembrane region" description="Helical" evidence="10">
    <location>
        <begin position="430"/>
        <end position="452"/>
    </location>
</feature>
<feature type="domain" description="Cation/H+ exchanger transmembrane" evidence="12">
    <location>
        <begin position="159"/>
        <end position="560"/>
    </location>
</feature>
<feature type="transmembrane region" description="Helical" evidence="10">
    <location>
        <begin position="207"/>
        <end position="224"/>
    </location>
</feature>
<dbReference type="Pfam" id="PF00999">
    <property type="entry name" value="Na_H_Exchanger"/>
    <property type="match status" value="1"/>
</dbReference>
<keyword evidence="11" id="KW-0732">Signal</keyword>
<evidence type="ECO:0000313" key="13">
    <source>
        <dbReference type="EMBL" id="CAI3997421.1"/>
    </source>
</evidence>
<accession>A0A9P1CW64</accession>
<keyword evidence="15" id="KW-1185">Reference proteome</keyword>
<dbReference type="EMBL" id="CAMXCT020002335">
    <property type="protein sequence ID" value="CAL1150796.1"/>
    <property type="molecule type" value="Genomic_DNA"/>
</dbReference>
<evidence type="ECO:0000256" key="2">
    <source>
        <dbReference type="ARBA" id="ARBA00022448"/>
    </source>
</evidence>
<evidence type="ECO:0000313" key="15">
    <source>
        <dbReference type="Proteomes" id="UP001152797"/>
    </source>
</evidence>
<gene>
    <name evidence="13" type="ORF">C1SCF055_LOCUS23805</name>
</gene>
<sequence>MWRHLWRFLVIAACVAEDYALHECHDVAPQRNSICVMVQFGNTSGSSGIASIACMAEEHQENRAAAPPWLSMTSLSAVNCDKSKSCRFIIQNGDSDSDLIQPATRYDVFCVDWKSNYPFTVFPACNGKGSCGLNVKTTNAGGGRNHQVFGVEDFMCVLLLLAYIGWSYVFEKCHVLHETGAAVLVGLVAGYMMQIFYGRAASFSYEMFSYILLPMVIFAAGFNLDKHRFFRFGGYIAALGITGTVLIFLLIFFGSEFFTIRPSNGTPFQLPAQSRLVLASVLASTDTVAPMAFITASDFPQLYAVVFGEGVLNDVVSILLSTSVEDATTLPPMWQLLGRLLVVFSCSSAMGIAFGLSISLLFKRAKVLHKEVLKPVVLLLGCDYACYILTEVCEFSSIFALFVSSVLSGHYAMHGMSLEAQSFASELAELMAYTAESIVFGYFGLTAVAYTSQANSVGFEFRLIFYYIVCIVCARVVSISLLALAMRLLKCGQQLALSRKELCMVCMAGCMRGTIAYALILRAVPPEDEQSHVDRIMVTTVLGIVLVNCLVFGGLFPVVMRFLQLEPRPQGSESPEGSTLSRQLRQRLAGRWQRFDESYLMPLFRPGWQRNVSETSSLPSLSVDGPGHVGLERFHRSDGAPQ</sequence>
<dbReference type="OrthoDB" id="196264at2759"/>
<dbReference type="PANTHER" id="PTHR10110:SF187">
    <property type="entry name" value="SODIUM_HYDROGEN EXCHANGER"/>
    <property type="match status" value="1"/>
</dbReference>
<dbReference type="Proteomes" id="UP001152797">
    <property type="component" value="Unassembled WGS sequence"/>
</dbReference>
<keyword evidence="6" id="KW-0406">Ion transport</keyword>
<feature type="transmembrane region" description="Helical" evidence="10">
    <location>
        <begin position="396"/>
        <end position="418"/>
    </location>
</feature>
<keyword evidence="5" id="KW-0915">Sodium</keyword>
<keyword evidence="8" id="KW-0739">Sodium transport</keyword>
<evidence type="ECO:0000256" key="6">
    <source>
        <dbReference type="ARBA" id="ARBA00023065"/>
    </source>
</evidence>
<feature type="transmembrane region" description="Helical" evidence="10">
    <location>
        <begin position="181"/>
        <end position="201"/>
    </location>
</feature>
<feature type="transmembrane region" description="Helical" evidence="10">
    <location>
        <begin position="464"/>
        <end position="489"/>
    </location>
</feature>
<feature type="region of interest" description="Disordered" evidence="9">
    <location>
        <begin position="615"/>
        <end position="642"/>
    </location>
</feature>
<feature type="chain" id="PRO_5043270903" evidence="11">
    <location>
        <begin position="21"/>
        <end position="642"/>
    </location>
</feature>
<dbReference type="PANTHER" id="PTHR10110">
    <property type="entry name" value="SODIUM/HYDROGEN EXCHANGER"/>
    <property type="match status" value="1"/>
</dbReference>
<evidence type="ECO:0000313" key="14">
    <source>
        <dbReference type="EMBL" id="CAL4784733.1"/>
    </source>
</evidence>
<dbReference type="GO" id="GO:0098719">
    <property type="term" value="P:sodium ion import across plasma membrane"/>
    <property type="evidence" value="ECO:0007669"/>
    <property type="project" value="TreeGrafter"/>
</dbReference>
<evidence type="ECO:0000256" key="10">
    <source>
        <dbReference type="SAM" id="Phobius"/>
    </source>
</evidence>
<feature type="compositionally biased region" description="Basic and acidic residues" evidence="9">
    <location>
        <begin position="630"/>
        <end position="642"/>
    </location>
</feature>
<dbReference type="GO" id="GO:0015386">
    <property type="term" value="F:potassium:proton antiporter activity"/>
    <property type="evidence" value="ECO:0007669"/>
    <property type="project" value="TreeGrafter"/>
</dbReference>
<dbReference type="GO" id="GO:0005886">
    <property type="term" value="C:plasma membrane"/>
    <property type="evidence" value="ECO:0007669"/>
    <property type="project" value="TreeGrafter"/>
</dbReference>
<feature type="transmembrane region" description="Helical" evidence="10">
    <location>
        <begin position="148"/>
        <end position="169"/>
    </location>
</feature>
<dbReference type="Gene3D" id="6.10.140.1330">
    <property type="match status" value="1"/>
</dbReference>
<evidence type="ECO:0000256" key="7">
    <source>
        <dbReference type="ARBA" id="ARBA00023136"/>
    </source>
</evidence>
<dbReference type="GO" id="GO:0051453">
    <property type="term" value="P:regulation of intracellular pH"/>
    <property type="evidence" value="ECO:0007669"/>
    <property type="project" value="TreeGrafter"/>
</dbReference>
<keyword evidence="4 10" id="KW-1133">Transmembrane helix</keyword>
<dbReference type="EMBL" id="CAMXCT030002335">
    <property type="protein sequence ID" value="CAL4784733.1"/>
    <property type="molecule type" value="Genomic_DNA"/>
</dbReference>
<feature type="signal peptide" evidence="11">
    <location>
        <begin position="1"/>
        <end position="20"/>
    </location>
</feature>
<evidence type="ECO:0000256" key="9">
    <source>
        <dbReference type="SAM" id="MobiDB-lite"/>
    </source>
</evidence>
<evidence type="ECO:0000256" key="8">
    <source>
        <dbReference type="ARBA" id="ARBA00023201"/>
    </source>
</evidence>
<comment type="caution">
    <text evidence="13">The sequence shown here is derived from an EMBL/GenBank/DDBJ whole genome shotgun (WGS) entry which is preliminary data.</text>
</comment>
<name>A0A9P1CW64_9DINO</name>
<dbReference type="GO" id="GO:0015385">
    <property type="term" value="F:sodium:proton antiporter activity"/>
    <property type="evidence" value="ECO:0007669"/>
    <property type="project" value="InterPro"/>
</dbReference>
<keyword evidence="3 10" id="KW-0812">Transmembrane</keyword>
<proteinExistence type="predicted"/>
<organism evidence="13">
    <name type="scientific">Cladocopium goreaui</name>
    <dbReference type="NCBI Taxonomy" id="2562237"/>
    <lineage>
        <taxon>Eukaryota</taxon>
        <taxon>Sar</taxon>
        <taxon>Alveolata</taxon>
        <taxon>Dinophyceae</taxon>
        <taxon>Suessiales</taxon>
        <taxon>Symbiodiniaceae</taxon>
        <taxon>Cladocopium</taxon>
    </lineage>
</organism>
<evidence type="ECO:0000256" key="1">
    <source>
        <dbReference type="ARBA" id="ARBA00004141"/>
    </source>
</evidence>
<feature type="transmembrane region" description="Helical" evidence="10">
    <location>
        <begin position="340"/>
        <end position="360"/>
    </location>
</feature>
<evidence type="ECO:0000256" key="11">
    <source>
        <dbReference type="SAM" id="SignalP"/>
    </source>
</evidence>
<feature type="transmembrane region" description="Helical" evidence="10">
    <location>
        <begin position="236"/>
        <end position="255"/>
    </location>
</feature>
<comment type="subcellular location">
    <subcellularLocation>
        <location evidence="1">Membrane</location>
        <topology evidence="1">Multi-pass membrane protein</topology>
    </subcellularLocation>
</comment>
<dbReference type="EMBL" id="CAMXCT010002335">
    <property type="protein sequence ID" value="CAI3997421.1"/>
    <property type="molecule type" value="Genomic_DNA"/>
</dbReference>
<keyword evidence="7 10" id="KW-0472">Membrane</keyword>
<reference evidence="13" key="1">
    <citation type="submission" date="2022-10" db="EMBL/GenBank/DDBJ databases">
        <authorList>
            <person name="Chen Y."/>
            <person name="Dougan E. K."/>
            <person name="Chan C."/>
            <person name="Rhodes N."/>
            <person name="Thang M."/>
        </authorList>
    </citation>
    <scope>NUCLEOTIDE SEQUENCE</scope>
</reference>
<evidence type="ECO:0000256" key="3">
    <source>
        <dbReference type="ARBA" id="ARBA00022692"/>
    </source>
</evidence>
<evidence type="ECO:0000256" key="5">
    <source>
        <dbReference type="ARBA" id="ARBA00023053"/>
    </source>
</evidence>
<evidence type="ECO:0000256" key="4">
    <source>
        <dbReference type="ARBA" id="ARBA00022989"/>
    </source>
</evidence>
<dbReference type="AlphaFoldDB" id="A0A9P1CW64"/>
<dbReference type="InterPro" id="IPR006153">
    <property type="entry name" value="Cation/H_exchanger_TM"/>
</dbReference>
<reference evidence="14 15" key="2">
    <citation type="submission" date="2024-05" db="EMBL/GenBank/DDBJ databases">
        <authorList>
            <person name="Chen Y."/>
            <person name="Shah S."/>
            <person name="Dougan E. K."/>
            <person name="Thang M."/>
            <person name="Chan C."/>
        </authorList>
    </citation>
    <scope>NUCLEOTIDE SEQUENCE [LARGE SCALE GENOMIC DNA]</scope>
</reference>
<keyword evidence="2" id="KW-0813">Transport</keyword>
<evidence type="ECO:0000259" key="12">
    <source>
        <dbReference type="Pfam" id="PF00999"/>
    </source>
</evidence>
<dbReference type="InterPro" id="IPR018422">
    <property type="entry name" value="Cation/H_exchanger_CPA1"/>
</dbReference>
<feature type="transmembrane region" description="Helical" evidence="10">
    <location>
        <begin position="536"/>
        <end position="559"/>
    </location>
</feature>